<keyword evidence="4" id="KW-0934">Plastid</keyword>
<dbReference type="PANTHER" id="PTHR10903">
    <property type="entry name" value="GTPASE, IMAP FAMILY MEMBER-RELATED"/>
    <property type="match status" value="1"/>
</dbReference>
<dbReference type="GO" id="GO:0009707">
    <property type="term" value="C:chloroplast outer membrane"/>
    <property type="evidence" value="ECO:0007669"/>
    <property type="project" value="UniProtKB-SubCell"/>
</dbReference>
<evidence type="ECO:0000256" key="8">
    <source>
        <dbReference type="ARBA" id="ARBA00022801"/>
    </source>
</evidence>
<keyword evidence="19" id="KW-1185">Reference proteome</keyword>
<dbReference type="FunFam" id="3.40.50.300:FF:000413">
    <property type="entry name" value="Translocase of chloroplast 120, chloroplastic"/>
    <property type="match status" value="1"/>
</dbReference>
<evidence type="ECO:0000256" key="11">
    <source>
        <dbReference type="ARBA" id="ARBA00022927"/>
    </source>
</evidence>
<evidence type="ECO:0000256" key="15">
    <source>
        <dbReference type="ARBA" id="ARBA00023766"/>
    </source>
</evidence>
<evidence type="ECO:0000256" key="6">
    <source>
        <dbReference type="ARBA" id="ARBA00022723"/>
    </source>
</evidence>
<keyword evidence="5" id="KW-0812">Transmembrane</keyword>
<keyword evidence="11" id="KW-0653">Protein transport</keyword>
<evidence type="ECO:0000256" key="10">
    <source>
        <dbReference type="ARBA" id="ARBA00022842"/>
    </source>
</evidence>
<evidence type="ECO:0000259" key="17">
    <source>
        <dbReference type="PROSITE" id="PS51720"/>
    </source>
</evidence>
<dbReference type="GO" id="GO:0005525">
    <property type="term" value="F:GTP binding"/>
    <property type="evidence" value="ECO:0007669"/>
    <property type="project" value="UniProtKB-KW"/>
</dbReference>
<keyword evidence="7" id="KW-0547">Nucleotide-binding</keyword>
<dbReference type="GO" id="GO:0015031">
    <property type="term" value="P:protein transport"/>
    <property type="evidence" value="ECO:0007669"/>
    <property type="project" value="UniProtKB-KW"/>
</dbReference>
<dbReference type="Gene3D" id="3.40.50.300">
    <property type="entry name" value="P-loop containing nucleotide triphosphate hydrolases"/>
    <property type="match status" value="1"/>
</dbReference>
<dbReference type="Pfam" id="PF04548">
    <property type="entry name" value="AIG1"/>
    <property type="match status" value="1"/>
</dbReference>
<reference evidence="18 19" key="1">
    <citation type="journal article" date="2021" name="Nat. Plants">
        <title>The Taxus genome provides insights into paclitaxel biosynthesis.</title>
        <authorList>
            <person name="Xiong X."/>
            <person name="Gou J."/>
            <person name="Liao Q."/>
            <person name="Li Y."/>
            <person name="Zhou Q."/>
            <person name="Bi G."/>
            <person name="Li C."/>
            <person name="Du R."/>
            <person name="Wang X."/>
            <person name="Sun T."/>
            <person name="Guo L."/>
            <person name="Liang H."/>
            <person name="Lu P."/>
            <person name="Wu Y."/>
            <person name="Zhang Z."/>
            <person name="Ro D.K."/>
            <person name="Shang Y."/>
            <person name="Huang S."/>
            <person name="Yan J."/>
        </authorList>
    </citation>
    <scope>NUCLEOTIDE SEQUENCE [LARGE SCALE GENOMIC DNA]</scope>
    <source>
        <strain evidence="18">Ta-2019</strain>
    </source>
</reference>
<comment type="caution">
    <text evidence="18">The sequence shown here is derived from an EMBL/GenBank/DDBJ whole genome shotgun (WGS) entry which is preliminary data.</text>
</comment>
<dbReference type="EMBL" id="JAHRHJ020000003">
    <property type="protein sequence ID" value="KAH9322873.1"/>
    <property type="molecule type" value="Genomic_DNA"/>
</dbReference>
<evidence type="ECO:0000256" key="7">
    <source>
        <dbReference type="ARBA" id="ARBA00022741"/>
    </source>
</evidence>
<protein>
    <recommendedName>
        <fullName evidence="17">AIG1-type G domain-containing protein</fullName>
    </recommendedName>
</protein>
<organism evidence="18 19">
    <name type="scientific">Taxus chinensis</name>
    <name type="common">Chinese yew</name>
    <name type="synonym">Taxus wallichiana var. chinensis</name>
    <dbReference type="NCBI Taxonomy" id="29808"/>
    <lineage>
        <taxon>Eukaryota</taxon>
        <taxon>Viridiplantae</taxon>
        <taxon>Streptophyta</taxon>
        <taxon>Embryophyta</taxon>
        <taxon>Tracheophyta</taxon>
        <taxon>Spermatophyta</taxon>
        <taxon>Pinopsida</taxon>
        <taxon>Pinidae</taxon>
        <taxon>Conifers II</taxon>
        <taxon>Cupressales</taxon>
        <taxon>Taxaceae</taxon>
        <taxon>Taxus</taxon>
    </lineage>
</organism>
<evidence type="ECO:0000256" key="9">
    <source>
        <dbReference type="ARBA" id="ARBA00022805"/>
    </source>
</evidence>
<keyword evidence="2" id="KW-0813">Transport</keyword>
<feature type="non-terminal residue" evidence="18">
    <location>
        <position position="291"/>
    </location>
</feature>
<evidence type="ECO:0000256" key="5">
    <source>
        <dbReference type="ARBA" id="ARBA00022692"/>
    </source>
</evidence>
<dbReference type="PANTHER" id="PTHR10903:SF135">
    <property type="entry name" value="TRANSLOCASE OF CHLOROPLAST 120, CHLOROPLASTIC-RELATED"/>
    <property type="match status" value="1"/>
</dbReference>
<dbReference type="InterPro" id="IPR006703">
    <property type="entry name" value="G_AIG1"/>
</dbReference>
<keyword evidence="3" id="KW-0150">Chloroplast</keyword>
<evidence type="ECO:0000256" key="12">
    <source>
        <dbReference type="ARBA" id="ARBA00022989"/>
    </source>
</evidence>
<keyword evidence="10" id="KW-0460">Magnesium</keyword>
<comment type="similarity">
    <text evidence="16">Belongs to the TRAFAC class TrmE-Era-EngA-EngB-Septin-like GTPase superfamily. AIG1/Toc34/Toc159-like paraseptin GTPase family. TOC159 subfamily.</text>
</comment>
<dbReference type="PROSITE" id="PS51720">
    <property type="entry name" value="G_AIG1"/>
    <property type="match status" value="1"/>
</dbReference>
<evidence type="ECO:0000256" key="3">
    <source>
        <dbReference type="ARBA" id="ARBA00022528"/>
    </source>
</evidence>
<name>A0AA38GJQ6_TAXCH</name>
<keyword evidence="13" id="KW-0342">GTP-binding</keyword>
<keyword evidence="9" id="KW-1002">Plastid outer membrane</keyword>
<evidence type="ECO:0000313" key="18">
    <source>
        <dbReference type="EMBL" id="KAH9322873.1"/>
    </source>
</evidence>
<evidence type="ECO:0000256" key="1">
    <source>
        <dbReference type="ARBA" id="ARBA00001946"/>
    </source>
</evidence>
<evidence type="ECO:0000256" key="4">
    <source>
        <dbReference type="ARBA" id="ARBA00022640"/>
    </source>
</evidence>
<sequence length="291" mass="32465">MLSTTCTPMHLLARRLCQTPDNYVVRQVLYRLGFADQLWRSKNFGRTGPFRFDISNLIEREIEASRQEDLDFTCMILVLGKTGVGTSATSNSIFGEVKSKTDAFTPGTKRVQEIVGTVNGMWVRVIDTPGLLVSSADQSLNGKILASIKRVIKKIPPDIVLYIDRLDTLSICNGDVHLLCTIRDAFRPAVWFNAILVLTHAASALFDGLHGIPISYETYVSQCFQMVQKAIRQAVGDMRLVNHVSLVENHPSYKTNRAGQRVLSNGQTWKNDLLLLCFASKNLAEANSFLK</sequence>
<keyword evidence="6" id="KW-0479">Metal-binding</keyword>
<dbReference type="GO" id="GO:0046872">
    <property type="term" value="F:metal ion binding"/>
    <property type="evidence" value="ECO:0007669"/>
    <property type="project" value="UniProtKB-KW"/>
</dbReference>
<dbReference type="GO" id="GO:0045036">
    <property type="term" value="P:protein targeting to chloroplast"/>
    <property type="evidence" value="ECO:0007669"/>
    <property type="project" value="TreeGrafter"/>
</dbReference>
<dbReference type="AlphaFoldDB" id="A0AA38GJQ6"/>
<dbReference type="GO" id="GO:0016787">
    <property type="term" value="F:hydrolase activity"/>
    <property type="evidence" value="ECO:0007669"/>
    <property type="project" value="UniProtKB-KW"/>
</dbReference>
<proteinExistence type="inferred from homology"/>
<keyword evidence="8" id="KW-0378">Hydrolase</keyword>
<dbReference type="InterPro" id="IPR027417">
    <property type="entry name" value="P-loop_NTPase"/>
</dbReference>
<keyword evidence="12" id="KW-1133">Transmembrane helix</keyword>
<dbReference type="SUPFAM" id="SSF52540">
    <property type="entry name" value="P-loop containing nucleoside triphosphate hydrolases"/>
    <property type="match status" value="1"/>
</dbReference>
<accession>A0AA38GJQ6</accession>
<gene>
    <name evidence="18" type="ORF">KI387_017512</name>
</gene>
<dbReference type="InterPro" id="IPR045058">
    <property type="entry name" value="GIMA/IAN/Toc"/>
</dbReference>
<evidence type="ECO:0000256" key="2">
    <source>
        <dbReference type="ARBA" id="ARBA00022448"/>
    </source>
</evidence>
<comment type="subcellular location">
    <subcellularLocation>
        <location evidence="15">Plastid</location>
        <location evidence="15">Chloroplast outer membrane</location>
        <topology evidence="15">Single-pass membrane protein</topology>
    </subcellularLocation>
</comment>
<evidence type="ECO:0000256" key="14">
    <source>
        <dbReference type="ARBA" id="ARBA00023136"/>
    </source>
</evidence>
<evidence type="ECO:0000256" key="16">
    <source>
        <dbReference type="ARBA" id="ARBA00023775"/>
    </source>
</evidence>
<feature type="domain" description="AIG1-type G" evidence="17">
    <location>
        <begin position="71"/>
        <end position="291"/>
    </location>
</feature>
<comment type="cofactor">
    <cofactor evidence="1">
        <name>Mg(2+)</name>
        <dbReference type="ChEBI" id="CHEBI:18420"/>
    </cofactor>
</comment>
<dbReference type="Proteomes" id="UP000824469">
    <property type="component" value="Unassembled WGS sequence"/>
</dbReference>
<evidence type="ECO:0000313" key="19">
    <source>
        <dbReference type="Proteomes" id="UP000824469"/>
    </source>
</evidence>
<keyword evidence="14" id="KW-0472">Membrane</keyword>
<evidence type="ECO:0000256" key="13">
    <source>
        <dbReference type="ARBA" id="ARBA00023134"/>
    </source>
</evidence>
<dbReference type="OMA" id="HLLCTIR"/>